<feature type="chain" id="PRO_5007824328" evidence="2">
    <location>
        <begin position="23"/>
        <end position="181"/>
    </location>
</feature>
<name>A0A161JIY9_9GAMM</name>
<protein>
    <submittedName>
        <fullName evidence="3">Uncharacterized protein</fullName>
    </submittedName>
</protein>
<accession>A0A161JIY9</accession>
<dbReference type="PATRIC" id="fig|445710.3.peg.1410"/>
<dbReference type="AlphaFoldDB" id="A0A161JIY9"/>
<evidence type="ECO:0000313" key="4">
    <source>
        <dbReference type="Proteomes" id="UP000077255"/>
    </source>
</evidence>
<dbReference type="OrthoDB" id="5953216at2"/>
<feature type="signal peptide" evidence="2">
    <location>
        <begin position="1"/>
        <end position="22"/>
    </location>
</feature>
<evidence type="ECO:0000313" key="3">
    <source>
        <dbReference type="EMBL" id="AND68869.1"/>
    </source>
</evidence>
<evidence type="ECO:0000256" key="1">
    <source>
        <dbReference type="SAM" id="MobiDB-lite"/>
    </source>
</evidence>
<evidence type="ECO:0000256" key="2">
    <source>
        <dbReference type="SAM" id="SignalP"/>
    </source>
</evidence>
<dbReference type="EMBL" id="CP014841">
    <property type="protein sequence ID" value="AND68869.1"/>
    <property type="molecule type" value="Genomic_DNA"/>
</dbReference>
<dbReference type="RefSeq" id="WP_063671554.1">
    <property type="nucleotide sequence ID" value="NZ_CP014841.1"/>
</dbReference>
<dbReference type="Proteomes" id="UP000077255">
    <property type="component" value="Chromosome"/>
</dbReference>
<gene>
    <name evidence="3" type="ORF">ATSB10_14150</name>
</gene>
<keyword evidence="4" id="KW-1185">Reference proteome</keyword>
<proteinExistence type="predicted"/>
<keyword evidence="2" id="KW-0732">Signal</keyword>
<feature type="region of interest" description="Disordered" evidence="1">
    <location>
        <begin position="157"/>
        <end position="181"/>
    </location>
</feature>
<sequence length="181" mass="19676">MKLALPIALAGCLAIGSAAVHAESPSLNSFPNHILPVLVRVDSHGKVTDVSSAVELTPHYERLLRATLDEMITRPASDHGKPVASQFVIKLGLQAKPRSDGKYDASFFYVGAQPIPAGRWIWQHEDGHRLALVNSEMIRNQFKHRWTNNGWLARPPGLSAPRNLPPAPRANCTSAGRGGKP</sequence>
<reference evidence="3 4" key="1">
    <citation type="submission" date="2016-02" db="EMBL/GenBank/DDBJ databases">
        <title>Complete genome sequencing and analysis of ATSB10, Dyella thiooxydans isolated from rhizosphere soil of sunflower (Helianthus annuus L.).</title>
        <authorList>
            <person name="Lee Y."/>
            <person name="Hwangbo K."/>
            <person name="Chung H."/>
            <person name="Yoo J."/>
            <person name="Kim K.Y."/>
            <person name="Sa T.M."/>
            <person name="Um Y."/>
            <person name="Madhaiyan M."/>
        </authorList>
    </citation>
    <scope>NUCLEOTIDE SEQUENCE [LARGE SCALE GENOMIC DNA]</scope>
    <source>
        <strain evidence="3 4">ATSB10</strain>
    </source>
</reference>
<organism evidence="3 4">
    <name type="scientific">Dyella thiooxydans</name>
    <dbReference type="NCBI Taxonomy" id="445710"/>
    <lineage>
        <taxon>Bacteria</taxon>
        <taxon>Pseudomonadati</taxon>
        <taxon>Pseudomonadota</taxon>
        <taxon>Gammaproteobacteria</taxon>
        <taxon>Lysobacterales</taxon>
        <taxon>Rhodanobacteraceae</taxon>
        <taxon>Dyella</taxon>
    </lineage>
</organism>
<dbReference type="KEGG" id="dtx:ATSB10_14150"/>